<dbReference type="Proteomes" id="UP000239649">
    <property type="component" value="Unassembled WGS sequence"/>
</dbReference>
<gene>
    <name evidence="4" type="ORF">C2E20_7507</name>
</gene>
<evidence type="ECO:0000256" key="2">
    <source>
        <dbReference type="ARBA" id="ARBA00022679"/>
    </source>
</evidence>
<dbReference type="PANTHER" id="PTHR43619:SF2">
    <property type="entry name" value="S-ADENOSYL-L-METHIONINE-DEPENDENT METHYLTRANSFERASES SUPERFAMILY PROTEIN"/>
    <property type="match status" value="1"/>
</dbReference>
<dbReference type="EMBL" id="LHPF02000031">
    <property type="protein sequence ID" value="PSC68920.1"/>
    <property type="molecule type" value="Genomic_DNA"/>
</dbReference>
<feature type="region of interest" description="Disordered" evidence="3">
    <location>
        <begin position="382"/>
        <end position="408"/>
    </location>
</feature>
<evidence type="ECO:0000256" key="3">
    <source>
        <dbReference type="SAM" id="MobiDB-lite"/>
    </source>
</evidence>
<dbReference type="GO" id="GO:0032259">
    <property type="term" value="P:methylation"/>
    <property type="evidence" value="ECO:0007669"/>
    <property type="project" value="UniProtKB-KW"/>
</dbReference>
<feature type="compositionally biased region" description="Low complexity" evidence="3">
    <location>
        <begin position="382"/>
        <end position="396"/>
    </location>
</feature>
<keyword evidence="2" id="KW-0808">Transferase</keyword>
<dbReference type="Pfam" id="PF04072">
    <property type="entry name" value="LCM"/>
    <property type="match status" value="1"/>
</dbReference>
<evidence type="ECO:0000256" key="1">
    <source>
        <dbReference type="ARBA" id="ARBA00022603"/>
    </source>
</evidence>
<name>A0A2P6V4A0_9CHLO</name>
<dbReference type="InterPro" id="IPR007213">
    <property type="entry name" value="Ppm1/Ppm2/Tcmp"/>
</dbReference>
<dbReference type="OrthoDB" id="507581at2759"/>
<reference evidence="4 5" key="1">
    <citation type="journal article" date="2018" name="Plant J.">
        <title>Genome sequences of Chlorella sorokiniana UTEX 1602 and Micractinium conductrix SAG 241.80: implications to maltose excretion by a green alga.</title>
        <authorList>
            <person name="Arriola M.B."/>
            <person name="Velmurugan N."/>
            <person name="Zhang Y."/>
            <person name="Plunkett M.H."/>
            <person name="Hondzo H."/>
            <person name="Barney B.M."/>
        </authorList>
    </citation>
    <scope>NUCLEOTIDE SEQUENCE [LARGE SCALE GENOMIC DNA]</scope>
    <source>
        <strain evidence="4 5">SAG 241.80</strain>
    </source>
</reference>
<dbReference type="Gene3D" id="3.40.1500.20">
    <property type="match status" value="1"/>
</dbReference>
<accession>A0A2P6V4A0</accession>
<keyword evidence="5" id="KW-1185">Reference proteome</keyword>
<dbReference type="STRING" id="554055.A0A2P6V4A0"/>
<dbReference type="PANTHER" id="PTHR43619">
    <property type="entry name" value="S-ADENOSYL-L-METHIONINE-DEPENDENT METHYLTRANSFERASE YKTD-RELATED"/>
    <property type="match status" value="1"/>
</dbReference>
<protein>
    <submittedName>
        <fullName evidence="4">Red chlorophyll catabolite reductase</fullName>
    </submittedName>
</protein>
<dbReference type="AlphaFoldDB" id="A0A2P6V4A0"/>
<dbReference type="InterPro" id="IPR029063">
    <property type="entry name" value="SAM-dependent_MTases_sf"/>
</dbReference>
<evidence type="ECO:0000313" key="5">
    <source>
        <dbReference type="Proteomes" id="UP000239649"/>
    </source>
</evidence>
<dbReference type="SUPFAM" id="SSF53335">
    <property type="entry name" value="S-adenosyl-L-methionine-dependent methyltransferases"/>
    <property type="match status" value="1"/>
</dbReference>
<feature type="compositionally biased region" description="Polar residues" evidence="3">
    <location>
        <begin position="270"/>
        <end position="283"/>
    </location>
</feature>
<organism evidence="4 5">
    <name type="scientific">Micractinium conductrix</name>
    <dbReference type="NCBI Taxonomy" id="554055"/>
    <lineage>
        <taxon>Eukaryota</taxon>
        <taxon>Viridiplantae</taxon>
        <taxon>Chlorophyta</taxon>
        <taxon>core chlorophytes</taxon>
        <taxon>Trebouxiophyceae</taxon>
        <taxon>Chlorellales</taxon>
        <taxon>Chlorellaceae</taxon>
        <taxon>Chlorella clade</taxon>
        <taxon>Micractinium</taxon>
    </lineage>
</organism>
<evidence type="ECO:0000313" key="4">
    <source>
        <dbReference type="EMBL" id="PSC68920.1"/>
    </source>
</evidence>
<comment type="caution">
    <text evidence="4">The sequence shown here is derived from an EMBL/GenBank/DDBJ whole genome shotgun (WGS) entry which is preliminary data.</text>
</comment>
<proteinExistence type="predicted"/>
<keyword evidence="1" id="KW-0489">Methyltransferase</keyword>
<sequence length="497" mass="52191">MAVEALGLSPAASSTAPAGLFACASVDGASAAAVRTFHGDGVHWLSSSALANRAAGVGTTRLLAYTASDRDAPHLVLEQGLFGDRVQGVVSLWPRQYWVTDLDYLHTYMAQAPVEGLRTYNTILNETAAAAGKHPGWRAYVSPTAEVKPLLATAIAYTFPAEQESLDAFRGAALDVARLWVAFLQAAPMPARNTAALKALDARYFGAVTCDPGNRIAVTLFGCGLGTRPWRLSLGPDVAWFDVDLPDVMEDKGGLLEGAGADTQLPPPNSDLTGERTSNSDGSSWAAGSHRFPLQVGAYSPVVCHMLKGSLQEALEAHGWRRDAPTIWLAFALINYLDSRSADMLLRAVAAASVAAPAAAVAGTVMNAAMVDMIRESVAAAGEAAAPSERPSPTTAEATATIDPETGGSMDFEDALRRSAGVQSAATALKFGVRGDVAAFLGLYGWEHADVATPFQMEQMYGVLGVGLNYPAELRARISAKHGRPPMASVAFGRRGY</sequence>
<dbReference type="GO" id="GO:0008168">
    <property type="term" value="F:methyltransferase activity"/>
    <property type="evidence" value="ECO:0007669"/>
    <property type="project" value="UniProtKB-KW"/>
</dbReference>
<feature type="region of interest" description="Disordered" evidence="3">
    <location>
        <begin position="256"/>
        <end position="286"/>
    </location>
</feature>